<dbReference type="InterPro" id="IPR003593">
    <property type="entry name" value="AAA+_ATPase"/>
</dbReference>
<evidence type="ECO:0000313" key="7">
    <source>
        <dbReference type="EMBL" id="CAB4186254.1"/>
    </source>
</evidence>
<accession>A0A6J5RCC3</accession>
<evidence type="ECO:0000313" key="3">
    <source>
        <dbReference type="EMBL" id="CAB4148324.1"/>
    </source>
</evidence>
<evidence type="ECO:0000313" key="5">
    <source>
        <dbReference type="EMBL" id="CAB4174582.1"/>
    </source>
</evidence>
<dbReference type="SUPFAM" id="SSF52540">
    <property type="entry name" value="P-loop containing nucleoside triphosphate hydrolases"/>
    <property type="match status" value="1"/>
</dbReference>
<name>A0A6J5RCC3_9CAUD</name>
<organism evidence="9">
    <name type="scientific">uncultured Caudovirales phage</name>
    <dbReference type="NCBI Taxonomy" id="2100421"/>
    <lineage>
        <taxon>Viruses</taxon>
        <taxon>Duplodnaviria</taxon>
        <taxon>Heunggongvirae</taxon>
        <taxon>Uroviricota</taxon>
        <taxon>Caudoviricetes</taxon>
        <taxon>Peduoviridae</taxon>
        <taxon>Maltschvirus</taxon>
        <taxon>Maltschvirus maltsch</taxon>
    </lineage>
</organism>
<dbReference type="EMBL" id="LR797088">
    <property type="protein sequence ID" value="CAB4186254.1"/>
    <property type="molecule type" value="Genomic_DNA"/>
</dbReference>
<evidence type="ECO:0000259" key="2">
    <source>
        <dbReference type="SMART" id="SM00382"/>
    </source>
</evidence>
<dbReference type="CDD" id="cd00009">
    <property type="entry name" value="AAA"/>
    <property type="match status" value="1"/>
</dbReference>
<gene>
    <name evidence="6" type="ORF">UFOVP1036_17</name>
    <name evidence="7" type="ORF">UFOVP1132_50</name>
    <name evidence="8" type="ORF">UFOVP1190_25</name>
    <name evidence="9" type="ORF">UFOVP1248_1</name>
    <name evidence="10" type="ORF">UFOVP1493_86</name>
    <name evidence="12" type="ORF">UFOVP1584_56</name>
    <name evidence="11" type="ORF">UFOVP1635_9</name>
    <name evidence="3" type="ORF">UFOVP521_52</name>
    <name evidence="4" type="ORF">UFOVP856_24</name>
    <name evidence="5" type="ORF">UFOVP967_64</name>
</gene>
<dbReference type="Pfam" id="PF00004">
    <property type="entry name" value="AAA"/>
    <property type="match status" value="1"/>
</dbReference>
<dbReference type="EMBL" id="LR796910">
    <property type="protein sequence ID" value="CAB4174582.1"/>
    <property type="molecule type" value="Genomic_DNA"/>
</dbReference>
<sequence>MSTQTYYGSQATPTTSAENLLHIHYVQGIAVNKWHNASQFHSNDQDAHTRESSFTVPNMRVHPRYFGDAQFARDLEIACENSKREKRGRPVGSRNNRDSARSWQAETATESTATIAETTQTMCATDRFSVEELRGEIARLNAQDERAIAEIAMMRADIARQVRHVEIVIRSDDGTRRINVGSAHKNFPTLVRVTRALGLKNRNVWIAGPAGSGKTTACEKLAEVLGVPFYAMGAIDQKYSLTGFVDARGTTVRTPFRDGYENGGVILLDECDASSAGALLELNAALANGFAMFPDGLVRRHADTVIICAANTWGFGGTSNYVGRAKMDAAFMDRFVSIEWPIDEDFELAIFAVPMWTRVVQSVRRAAGQVGAMVVISPRASQNGADMLLDGMSPNDVVNMIFRSRYGTMENYNAFARAAEDFARLSIDDVLASSTRNLQNALA</sequence>
<dbReference type="EMBL" id="LR797496">
    <property type="protein sequence ID" value="CAB4219836.1"/>
    <property type="molecule type" value="Genomic_DNA"/>
</dbReference>
<evidence type="ECO:0000313" key="9">
    <source>
        <dbReference type="EMBL" id="CAB4192116.1"/>
    </source>
</evidence>
<dbReference type="EMBL" id="LR797192">
    <property type="protein sequence ID" value="CAB4192116.1"/>
    <property type="molecule type" value="Genomic_DNA"/>
</dbReference>
<dbReference type="Gene3D" id="3.40.50.300">
    <property type="entry name" value="P-loop containing nucleotide triphosphate hydrolases"/>
    <property type="match status" value="1"/>
</dbReference>
<dbReference type="GO" id="GO:0016887">
    <property type="term" value="F:ATP hydrolysis activity"/>
    <property type="evidence" value="ECO:0007669"/>
    <property type="project" value="InterPro"/>
</dbReference>
<proteinExistence type="predicted"/>
<evidence type="ECO:0000256" key="1">
    <source>
        <dbReference type="SAM" id="MobiDB-lite"/>
    </source>
</evidence>
<dbReference type="EMBL" id="LR796496">
    <property type="protein sequence ID" value="CAB4148324.1"/>
    <property type="molecule type" value="Genomic_DNA"/>
</dbReference>
<evidence type="ECO:0000313" key="4">
    <source>
        <dbReference type="EMBL" id="CAB4167386.1"/>
    </source>
</evidence>
<evidence type="ECO:0000313" key="12">
    <source>
        <dbReference type="EMBL" id="CAB5231313.1"/>
    </source>
</evidence>
<dbReference type="InterPro" id="IPR027417">
    <property type="entry name" value="P-loop_NTPase"/>
</dbReference>
<evidence type="ECO:0000313" key="8">
    <source>
        <dbReference type="EMBL" id="CAB4189969.1"/>
    </source>
</evidence>
<feature type="domain" description="AAA+ ATPase" evidence="2">
    <location>
        <begin position="200"/>
        <end position="345"/>
    </location>
</feature>
<dbReference type="EMBL" id="LR796811">
    <property type="protein sequence ID" value="CAB4167386.1"/>
    <property type="molecule type" value="Genomic_DNA"/>
</dbReference>
<dbReference type="InterPro" id="IPR003959">
    <property type="entry name" value="ATPase_AAA_core"/>
</dbReference>
<feature type="region of interest" description="Disordered" evidence="1">
    <location>
        <begin position="82"/>
        <end position="111"/>
    </location>
</feature>
<dbReference type="GO" id="GO:0005524">
    <property type="term" value="F:ATP binding"/>
    <property type="evidence" value="ECO:0007669"/>
    <property type="project" value="InterPro"/>
</dbReference>
<reference evidence="9" key="1">
    <citation type="submission" date="2020-05" db="EMBL/GenBank/DDBJ databases">
        <authorList>
            <person name="Chiriac C."/>
            <person name="Salcher M."/>
            <person name="Ghai R."/>
            <person name="Kavagutti S V."/>
        </authorList>
    </citation>
    <scope>NUCLEOTIDE SEQUENCE</scope>
</reference>
<evidence type="ECO:0000313" key="6">
    <source>
        <dbReference type="EMBL" id="CAB4180318.1"/>
    </source>
</evidence>
<evidence type="ECO:0000313" key="10">
    <source>
        <dbReference type="EMBL" id="CAB4217778.1"/>
    </source>
</evidence>
<dbReference type="EMBL" id="LR797145">
    <property type="protein sequence ID" value="CAB4189969.1"/>
    <property type="molecule type" value="Genomic_DNA"/>
</dbReference>
<protein>
    <submittedName>
        <fullName evidence="9">AAA domain containing protein</fullName>
    </submittedName>
</protein>
<dbReference type="SMART" id="SM00382">
    <property type="entry name" value="AAA"/>
    <property type="match status" value="1"/>
</dbReference>
<dbReference type="EMBL" id="LR797456">
    <property type="protein sequence ID" value="CAB4217778.1"/>
    <property type="molecule type" value="Genomic_DNA"/>
</dbReference>
<dbReference type="EMBL" id="LR798432">
    <property type="protein sequence ID" value="CAB5231313.1"/>
    <property type="molecule type" value="Genomic_DNA"/>
</dbReference>
<dbReference type="EMBL" id="LR796991">
    <property type="protein sequence ID" value="CAB4180318.1"/>
    <property type="molecule type" value="Genomic_DNA"/>
</dbReference>
<evidence type="ECO:0000313" key="11">
    <source>
        <dbReference type="EMBL" id="CAB4219836.1"/>
    </source>
</evidence>